<keyword evidence="13" id="KW-0539">Nucleus</keyword>
<evidence type="ECO:0000256" key="11">
    <source>
        <dbReference type="ARBA" id="ARBA00022833"/>
    </source>
</evidence>
<evidence type="ECO:0000256" key="10">
    <source>
        <dbReference type="ARBA" id="ARBA00022801"/>
    </source>
</evidence>
<feature type="domain" description="MPN" evidence="15">
    <location>
        <begin position="72"/>
        <end position="210"/>
    </location>
</feature>
<reference evidence="16" key="1">
    <citation type="journal article" date="2021" name="Open Biol.">
        <title>Shared evolutionary footprints suggest mitochondrial oxidative damage underlies multiple complex I losses in fungi.</title>
        <authorList>
            <person name="Schikora-Tamarit M.A."/>
            <person name="Marcet-Houben M."/>
            <person name="Nosek J."/>
            <person name="Gabaldon T."/>
        </authorList>
    </citation>
    <scope>NUCLEOTIDE SEQUENCE</scope>
    <source>
        <strain evidence="16">CBS6075</strain>
    </source>
</reference>
<keyword evidence="6" id="KW-0963">Cytoplasm</keyword>
<dbReference type="InterPro" id="IPR000555">
    <property type="entry name" value="JAMM/MPN+_dom"/>
</dbReference>
<evidence type="ECO:0000256" key="13">
    <source>
        <dbReference type="ARBA" id="ARBA00023242"/>
    </source>
</evidence>
<dbReference type="Gene3D" id="3.40.140.10">
    <property type="entry name" value="Cytidine Deaminase, domain 2"/>
    <property type="match status" value="1"/>
</dbReference>
<evidence type="ECO:0000256" key="4">
    <source>
        <dbReference type="ARBA" id="ARBA00011098"/>
    </source>
</evidence>
<comment type="subunit">
    <text evidence="4">Component of the COP9 signalosome (CSN) complex.</text>
</comment>
<evidence type="ECO:0000256" key="1">
    <source>
        <dbReference type="ARBA" id="ARBA00004123"/>
    </source>
</evidence>
<dbReference type="CDD" id="cd08069">
    <property type="entry name" value="MPN_RPN11_CSN5"/>
    <property type="match status" value="1"/>
</dbReference>
<dbReference type="PANTHER" id="PTHR10410">
    <property type="entry name" value="EUKARYOTIC TRANSLATION INITIATION FACTOR 3 -RELATED"/>
    <property type="match status" value="1"/>
</dbReference>
<evidence type="ECO:0000313" key="17">
    <source>
        <dbReference type="Proteomes" id="UP000769157"/>
    </source>
</evidence>
<keyword evidence="12" id="KW-0482">Metalloprotease</keyword>
<dbReference type="InterPro" id="IPR050242">
    <property type="entry name" value="JAMM_MPN+_peptidase_M67A"/>
</dbReference>
<evidence type="ECO:0000256" key="6">
    <source>
        <dbReference type="ARBA" id="ARBA00022490"/>
    </source>
</evidence>
<evidence type="ECO:0000256" key="5">
    <source>
        <dbReference type="ARBA" id="ARBA00014880"/>
    </source>
</evidence>
<dbReference type="GO" id="GO:0046872">
    <property type="term" value="F:metal ion binding"/>
    <property type="evidence" value="ECO:0007669"/>
    <property type="project" value="UniProtKB-KW"/>
</dbReference>
<dbReference type="GO" id="GO:0008237">
    <property type="term" value="F:metallopeptidase activity"/>
    <property type="evidence" value="ECO:0007669"/>
    <property type="project" value="UniProtKB-KW"/>
</dbReference>
<keyword evidence="7" id="KW-0645">Protease</keyword>
<evidence type="ECO:0000256" key="12">
    <source>
        <dbReference type="ARBA" id="ARBA00023049"/>
    </source>
</evidence>
<comment type="similarity">
    <text evidence="3">Belongs to the peptidase M67A family. CSN5 subfamily.</text>
</comment>
<dbReference type="EMBL" id="JAEUBE010000158">
    <property type="protein sequence ID" value="KAH3668681.1"/>
    <property type="molecule type" value="Genomic_DNA"/>
</dbReference>
<dbReference type="GeneID" id="70234402"/>
<dbReference type="Proteomes" id="UP000769157">
    <property type="component" value="Unassembled WGS sequence"/>
</dbReference>
<proteinExistence type="inferred from homology"/>
<evidence type="ECO:0000259" key="15">
    <source>
        <dbReference type="PROSITE" id="PS50249"/>
    </source>
</evidence>
<evidence type="ECO:0000313" key="16">
    <source>
        <dbReference type="EMBL" id="KAH3668681.1"/>
    </source>
</evidence>
<dbReference type="SMART" id="SM00232">
    <property type="entry name" value="JAB_MPN"/>
    <property type="match status" value="1"/>
</dbReference>
<organism evidence="16 17">
    <name type="scientific">Ogataea philodendri</name>
    <dbReference type="NCBI Taxonomy" id="1378263"/>
    <lineage>
        <taxon>Eukaryota</taxon>
        <taxon>Fungi</taxon>
        <taxon>Dikarya</taxon>
        <taxon>Ascomycota</taxon>
        <taxon>Saccharomycotina</taxon>
        <taxon>Pichiomycetes</taxon>
        <taxon>Pichiales</taxon>
        <taxon>Pichiaceae</taxon>
        <taxon>Ogataea</taxon>
    </lineage>
</organism>
<dbReference type="PROSITE" id="PS50249">
    <property type="entry name" value="MPN"/>
    <property type="match status" value="1"/>
</dbReference>
<dbReference type="InterPro" id="IPR037518">
    <property type="entry name" value="MPN"/>
</dbReference>
<accession>A0A9P8PBG4</accession>
<keyword evidence="17" id="KW-1185">Reference proteome</keyword>
<dbReference type="Pfam" id="PF01398">
    <property type="entry name" value="JAB"/>
    <property type="match status" value="1"/>
</dbReference>
<dbReference type="GO" id="GO:0005737">
    <property type="term" value="C:cytoplasm"/>
    <property type="evidence" value="ECO:0007669"/>
    <property type="project" value="UniProtKB-SubCell"/>
</dbReference>
<gene>
    <name evidence="16" type="ORF">OGAPHI_002435</name>
</gene>
<evidence type="ECO:0000256" key="7">
    <source>
        <dbReference type="ARBA" id="ARBA00022670"/>
    </source>
</evidence>
<keyword evidence="8" id="KW-0479">Metal-binding</keyword>
<dbReference type="AlphaFoldDB" id="A0A9P8PBG4"/>
<feature type="region of interest" description="Disordered" evidence="14">
    <location>
        <begin position="302"/>
        <end position="327"/>
    </location>
</feature>
<evidence type="ECO:0000256" key="14">
    <source>
        <dbReference type="SAM" id="MobiDB-lite"/>
    </source>
</evidence>
<reference evidence="16" key="2">
    <citation type="submission" date="2021-01" db="EMBL/GenBank/DDBJ databases">
        <authorList>
            <person name="Schikora-Tamarit M.A."/>
        </authorList>
    </citation>
    <scope>NUCLEOTIDE SEQUENCE</scope>
    <source>
        <strain evidence="16">CBS6075</strain>
    </source>
</reference>
<evidence type="ECO:0000256" key="3">
    <source>
        <dbReference type="ARBA" id="ARBA00006008"/>
    </source>
</evidence>
<protein>
    <recommendedName>
        <fullName evidence="5">COP9 signalosome complex subunit 5</fullName>
    </recommendedName>
</protein>
<feature type="compositionally biased region" description="Basic and acidic residues" evidence="14">
    <location>
        <begin position="316"/>
        <end position="327"/>
    </location>
</feature>
<dbReference type="GO" id="GO:0008180">
    <property type="term" value="C:COP9 signalosome"/>
    <property type="evidence" value="ECO:0007669"/>
    <property type="project" value="UniProtKB-KW"/>
</dbReference>
<evidence type="ECO:0000256" key="2">
    <source>
        <dbReference type="ARBA" id="ARBA00004496"/>
    </source>
</evidence>
<comment type="subcellular location">
    <subcellularLocation>
        <location evidence="2">Cytoplasm</location>
    </subcellularLocation>
    <subcellularLocation>
        <location evidence="1">Nucleus</location>
    </subcellularLocation>
</comment>
<name>A0A9P8PBG4_9ASCO</name>
<dbReference type="FunFam" id="3.40.140.10:FF:000203">
    <property type="entry name" value="COP9 signalosome complex subunit 5"/>
    <property type="match status" value="1"/>
</dbReference>
<comment type="caution">
    <text evidence="16">The sequence shown here is derived from an EMBL/GenBank/DDBJ whole genome shotgun (WGS) entry which is preliminary data.</text>
</comment>
<keyword evidence="11" id="KW-0862">Zinc</keyword>
<dbReference type="OrthoDB" id="605656at2759"/>
<dbReference type="SUPFAM" id="SSF102712">
    <property type="entry name" value="JAB1/MPN domain"/>
    <property type="match status" value="1"/>
</dbReference>
<dbReference type="RefSeq" id="XP_046063095.1">
    <property type="nucleotide sequence ID" value="XM_046203305.1"/>
</dbReference>
<sequence length="516" mass="58351">MANWTSLADLGATLTKLANETGTDYKPKVPANGIGIGVTPQEQVLKFYKEESDKDTLETKPWVRDPHFFHTIHISTLALLKMSIHARSGGAIEIMGMMTGKVFGGELVVLDCYPLPVQGTESRVNPLNEAYEFMLQFLEQKKKQTNRNENIIGWYHSHPGFGCWLSGIDVQTQELNQGFQDPYVAVVIDPERSSKQGFIDIGAFRTYYPEHLTSLETRPQIQLSQTAISSSAKLRDFGHHADKYYSLDVRVFQSEREQQLLNQIDSKFWYKNLMPLPERDQEQETARIQNICTEFSRLKPIPKKNIAPSSSAGAGARRDSKPAKSHDQASKIGAMLNSLAVSDCCQSFTLEFFWVVNGFFQIELVEVVHQVRIGRSAVENEVLVTFLKARVGQFAELAQFLEFVLDNNLSEHLAQLVLGVEPFANVSDDVCLVDRVLFGQLDLYPWVIEKFLGCWSSTVVNVQTLKNEVLGLVGDMLPIFVMENNKVVASDLVKERFWRLGSDRRVSTNQNKRNYT</sequence>
<dbReference type="GO" id="GO:0006508">
    <property type="term" value="P:proteolysis"/>
    <property type="evidence" value="ECO:0007669"/>
    <property type="project" value="UniProtKB-KW"/>
</dbReference>
<evidence type="ECO:0000256" key="9">
    <source>
        <dbReference type="ARBA" id="ARBA00022790"/>
    </source>
</evidence>
<evidence type="ECO:0000256" key="8">
    <source>
        <dbReference type="ARBA" id="ARBA00022723"/>
    </source>
</evidence>
<keyword evidence="9" id="KW-0736">Signalosome</keyword>
<keyword evidence="10" id="KW-0378">Hydrolase</keyword>